<evidence type="ECO:0000256" key="5">
    <source>
        <dbReference type="ARBA" id="ARBA00022679"/>
    </source>
</evidence>
<dbReference type="EMBL" id="JABWDY010023003">
    <property type="protein sequence ID" value="KAF5191256.1"/>
    <property type="molecule type" value="Genomic_DNA"/>
</dbReference>
<gene>
    <name evidence="9" type="ORF">FRX31_019158</name>
</gene>
<accession>A0A7J6W1J0</accession>
<keyword evidence="5" id="KW-0808">Transferase</keyword>
<evidence type="ECO:0000313" key="10">
    <source>
        <dbReference type="Proteomes" id="UP000554482"/>
    </source>
</evidence>
<dbReference type="SUPFAM" id="SSF75217">
    <property type="entry name" value="alpha/beta knot"/>
    <property type="match status" value="1"/>
</dbReference>
<dbReference type="InterPro" id="IPR005304">
    <property type="entry name" value="Rbsml_bgen_MeTrfase_EMG1/NEP1"/>
</dbReference>
<evidence type="ECO:0000256" key="3">
    <source>
        <dbReference type="ARBA" id="ARBA00022552"/>
    </source>
</evidence>
<keyword evidence="7" id="KW-0699">rRNA-binding</keyword>
<keyword evidence="6" id="KW-0949">S-adenosyl-L-methionine</keyword>
<dbReference type="Gene3D" id="3.40.1280.10">
    <property type="match status" value="1"/>
</dbReference>
<dbReference type="GO" id="GO:0070037">
    <property type="term" value="F:rRNA (pseudouridine) methyltransferase activity"/>
    <property type="evidence" value="ECO:0007669"/>
    <property type="project" value="InterPro"/>
</dbReference>
<dbReference type="PANTHER" id="PTHR12636:SF5">
    <property type="entry name" value="RIBOSOMAL RNA SMALL SUBUNIT METHYLTRANSFERASE NEP1"/>
    <property type="match status" value="1"/>
</dbReference>
<dbReference type="Pfam" id="PF03587">
    <property type="entry name" value="EMG1"/>
    <property type="match status" value="1"/>
</dbReference>
<comment type="similarity">
    <text evidence="1">Belongs to the class IV-like SAM-binding methyltransferase superfamily. RNA methyltransferase NEP1 family.</text>
</comment>
<dbReference type="AlphaFoldDB" id="A0A7J6W1J0"/>
<evidence type="ECO:0000256" key="7">
    <source>
        <dbReference type="ARBA" id="ARBA00022730"/>
    </source>
</evidence>
<dbReference type="InterPro" id="IPR029026">
    <property type="entry name" value="tRNA_m1G_MTases_N"/>
</dbReference>
<evidence type="ECO:0000256" key="8">
    <source>
        <dbReference type="ARBA" id="ARBA00022884"/>
    </source>
</evidence>
<dbReference type="OrthoDB" id="269804at2759"/>
<keyword evidence="4" id="KW-0489">Methyltransferase</keyword>
<dbReference type="GO" id="GO:0070475">
    <property type="term" value="P:rRNA base methylation"/>
    <property type="evidence" value="ECO:0007669"/>
    <property type="project" value="InterPro"/>
</dbReference>
<reference evidence="9 10" key="1">
    <citation type="submission" date="2020-06" db="EMBL/GenBank/DDBJ databases">
        <title>Transcriptomic and genomic resources for Thalictrum thalictroides and T. hernandezii: Facilitating candidate gene discovery in an emerging model plant lineage.</title>
        <authorList>
            <person name="Arias T."/>
            <person name="Riano-Pachon D.M."/>
            <person name="Di Stilio V.S."/>
        </authorList>
    </citation>
    <scope>NUCLEOTIDE SEQUENCE [LARGE SCALE GENOMIC DNA]</scope>
    <source>
        <strain evidence="10">cv. WT478/WT964</strain>
        <tissue evidence="9">Leaves</tissue>
    </source>
</reference>
<dbReference type="GO" id="GO:0019843">
    <property type="term" value="F:rRNA binding"/>
    <property type="evidence" value="ECO:0007669"/>
    <property type="project" value="UniProtKB-KW"/>
</dbReference>
<sequence length="103" mass="11344">MKLGLFALSPYGPQEAIDELPGIPIVPSSSQKSKAGVIFVLEKASLEVAKVGKAYQLLNSDDHSSFLLRHNRNPGDYRPDITHQVGNVSLLVDVNPCRRPHRK</sequence>
<protein>
    <submittedName>
        <fullName evidence="9">Nucleolar essential protein-like protein</fullName>
    </submittedName>
</protein>
<organism evidence="9 10">
    <name type="scientific">Thalictrum thalictroides</name>
    <name type="common">Rue-anemone</name>
    <name type="synonym">Anemone thalictroides</name>
    <dbReference type="NCBI Taxonomy" id="46969"/>
    <lineage>
        <taxon>Eukaryota</taxon>
        <taxon>Viridiplantae</taxon>
        <taxon>Streptophyta</taxon>
        <taxon>Embryophyta</taxon>
        <taxon>Tracheophyta</taxon>
        <taxon>Spermatophyta</taxon>
        <taxon>Magnoliopsida</taxon>
        <taxon>Ranunculales</taxon>
        <taxon>Ranunculaceae</taxon>
        <taxon>Thalictroideae</taxon>
        <taxon>Thalictrum</taxon>
    </lineage>
</organism>
<keyword evidence="3" id="KW-0698">rRNA processing</keyword>
<evidence type="ECO:0000256" key="1">
    <source>
        <dbReference type="ARBA" id="ARBA00008115"/>
    </source>
</evidence>
<keyword evidence="10" id="KW-1185">Reference proteome</keyword>
<dbReference type="GO" id="GO:0032040">
    <property type="term" value="C:small-subunit processome"/>
    <property type="evidence" value="ECO:0007669"/>
    <property type="project" value="TreeGrafter"/>
</dbReference>
<name>A0A7J6W1J0_THATH</name>
<evidence type="ECO:0000256" key="6">
    <source>
        <dbReference type="ARBA" id="ARBA00022691"/>
    </source>
</evidence>
<dbReference type="PANTHER" id="PTHR12636">
    <property type="entry name" value="NEP1/MRA1"/>
    <property type="match status" value="1"/>
</dbReference>
<evidence type="ECO:0000256" key="4">
    <source>
        <dbReference type="ARBA" id="ARBA00022603"/>
    </source>
</evidence>
<keyword evidence="8" id="KW-0694">RNA-binding</keyword>
<evidence type="ECO:0000313" key="9">
    <source>
        <dbReference type="EMBL" id="KAF5191256.1"/>
    </source>
</evidence>
<evidence type="ECO:0000256" key="2">
    <source>
        <dbReference type="ARBA" id="ARBA00022517"/>
    </source>
</evidence>
<keyword evidence="2" id="KW-0690">Ribosome biogenesis</keyword>
<proteinExistence type="inferred from homology"/>
<dbReference type="InterPro" id="IPR029028">
    <property type="entry name" value="Alpha/beta_knot_MTases"/>
</dbReference>
<comment type="caution">
    <text evidence="9">The sequence shown here is derived from an EMBL/GenBank/DDBJ whole genome shotgun (WGS) entry which is preliminary data.</text>
</comment>
<dbReference type="Proteomes" id="UP000554482">
    <property type="component" value="Unassembled WGS sequence"/>
</dbReference>